<evidence type="ECO:0000313" key="2">
    <source>
        <dbReference type="EMBL" id="MBB2193587.1"/>
    </source>
</evidence>
<evidence type="ECO:0000313" key="3">
    <source>
        <dbReference type="Proteomes" id="UP000540490"/>
    </source>
</evidence>
<dbReference type="Proteomes" id="UP000561077">
    <property type="component" value="Unassembled WGS sequence"/>
</dbReference>
<organism evidence="1 4">
    <name type="scientific">Gluconacetobacter dulcium</name>
    <dbReference type="NCBI Taxonomy" id="2729096"/>
    <lineage>
        <taxon>Bacteria</taxon>
        <taxon>Pseudomonadati</taxon>
        <taxon>Pseudomonadota</taxon>
        <taxon>Alphaproteobacteria</taxon>
        <taxon>Acetobacterales</taxon>
        <taxon>Acetobacteraceae</taxon>
        <taxon>Gluconacetobacter</taxon>
    </lineage>
</organism>
<evidence type="ECO:0000313" key="1">
    <source>
        <dbReference type="EMBL" id="MBB2164343.1"/>
    </source>
</evidence>
<evidence type="ECO:0000313" key="4">
    <source>
        <dbReference type="Proteomes" id="UP000561077"/>
    </source>
</evidence>
<dbReference type="EMBL" id="JABEQN010000007">
    <property type="protein sequence ID" value="MBB2193587.1"/>
    <property type="molecule type" value="Genomic_DNA"/>
</dbReference>
<proteinExistence type="predicted"/>
<sequence length="253" mass="26500">MQICGFGWQNRVLDATLTADAQVARLPVSNLRNQQGAASLGWRVPRTTAGLTVAWSGASPIRVVSFHRTNLTAGATWSVTVYNGATGVWSASGGPVVGGQTLAVAPATVTGDSVRITVNDPTNPDGWLDLPLAYVGPLWQPARNFSTDSTVGRALGQDSLTSLAGTEFVEARWYQRTASIAHQSLGDADAAVLDQILRAAATGQNILFLPDPGADATTLAEQALFGRLSGGDLSNPFGAADRHSITLTMTERL</sequence>
<name>A0A7W4IK26_9PROT</name>
<dbReference type="EMBL" id="JABEQO010000007">
    <property type="protein sequence ID" value="MBB2164343.1"/>
    <property type="molecule type" value="Genomic_DNA"/>
</dbReference>
<dbReference type="RefSeq" id="WP_182973547.1">
    <property type="nucleotide sequence ID" value="NZ_JABEQN010000007.1"/>
</dbReference>
<comment type="caution">
    <text evidence="1">The sequence shown here is derived from an EMBL/GenBank/DDBJ whole genome shotgun (WGS) entry which is preliminary data.</text>
</comment>
<keyword evidence="3" id="KW-1185">Reference proteome</keyword>
<accession>A0A7W4IK26</accession>
<dbReference type="AlphaFoldDB" id="A0A7W4IK26"/>
<gene>
    <name evidence="2" type="ORF">HLH25_08025</name>
    <name evidence="1" type="ORF">HLH26_07265</name>
</gene>
<reference evidence="3 4" key="1">
    <citation type="submission" date="2020-04" db="EMBL/GenBank/DDBJ databases">
        <title>Description of novel Gluconacetobacter.</title>
        <authorList>
            <person name="Sombolestani A."/>
        </authorList>
    </citation>
    <scope>NUCLEOTIDE SEQUENCE [LARGE SCALE GENOMIC DNA]</scope>
    <source>
        <strain evidence="2 3">LMG 1728</strain>
        <strain evidence="1 4">LMG 1731</strain>
    </source>
</reference>
<protein>
    <submittedName>
        <fullName evidence="1">Uncharacterized protein</fullName>
    </submittedName>
</protein>
<dbReference type="Proteomes" id="UP000540490">
    <property type="component" value="Unassembled WGS sequence"/>
</dbReference>